<dbReference type="AlphaFoldDB" id="A0A1X7V281"/>
<dbReference type="InParanoid" id="A0A1X7V281"/>
<name>A0A1X7V281_AMPQE</name>
<sequence>GMTSKCIRKCNREFFSCHFYS</sequence>
<proteinExistence type="predicted"/>
<dbReference type="EnsemblMetazoa" id="Aqu2.1.34360_001">
    <property type="protein sequence ID" value="Aqu2.1.34360_001"/>
    <property type="gene ID" value="Aqu2.1.34360"/>
</dbReference>
<reference evidence="1" key="1">
    <citation type="submission" date="2017-05" db="UniProtKB">
        <authorList>
            <consortium name="EnsemblMetazoa"/>
        </authorList>
    </citation>
    <scope>IDENTIFICATION</scope>
</reference>
<organism evidence="1">
    <name type="scientific">Amphimedon queenslandica</name>
    <name type="common">Sponge</name>
    <dbReference type="NCBI Taxonomy" id="400682"/>
    <lineage>
        <taxon>Eukaryota</taxon>
        <taxon>Metazoa</taxon>
        <taxon>Porifera</taxon>
        <taxon>Demospongiae</taxon>
        <taxon>Heteroscleromorpha</taxon>
        <taxon>Haplosclerida</taxon>
        <taxon>Niphatidae</taxon>
        <taxon>Amphimedon</taxon>
    </lineage>
</organism>
<accession>A0A1X7V281</accession>
<evidence type="ECO:0000313" key="1">
    <source>
        <dbReference type="EnsemblMetazoa" id="Aqu2.1.34360_001"/>
    </source>
</evidence>
<protein>
    <submittedName>
        <fullName evidence="1">Uncharacterized protein</fullName>
    </submittedName>
</protein>